<sequence>MSGSAPVKRSNTIPHTTNKNPPSNSAKTSTPSSAPTPTPSSALVPAPAAQRSTVSSSGKAETTFRENNPTFRCKVDGKKHTKCQKEKMPKSWSSTTPEIAIYRALRDLVRLQKQHIERHIASLDDKIRSQQLRATSPSVISDKSGKKEAKRLNKIEDCTKLVSSYESEKKKVDRDLTTISSEYEAAKTNPGVTRFSNGHSMELRTDLSLKI</sequence>
<evidence type="ECO:0000313" key="2">
    <source>
        <dbReference type="EMBL" id="PAV21633.1"/>
    </source>
</evidence>
<gene>
    <name evidence="2" type="ORF">PNOK_0159000</name>
</gene>
<feature type="compositionally biased region" description="Polar residues" evidence="1">
    <location>
        <begin position="50"/>
        <end position="70"/>
    </location>
</feature>
<reference evidence="2 3" key="1">
    <citation type="journal article" date="2017" name="Mol. Ecol.">
        <title>Comparative and population genomic landscape of Phellinus noxius: A hypervariable fungus causing root rot in trees.</title>
        <authorList>
            <person name="Chung C.L."/>
            <person name="Lee T.J."/>
            <person name="Akiba M."/>
            <person name="Lee H.H."/>
            <person name="Kuo T.H."/>
            <person name="Liu D."/>
            <person name="Ke H.M."/>
            <person name="Yokoi T."/>
            <person name="Roa M.B."/>
            <person name="Lu M.J."/>
            <person name="Chang Y.Y."/>
            <person name="Ann P.J."/>
            <person name="Tsai J.N."/>
            <person name="Chen C.Y."/>
            <person name="Tzean S.S."/>
            <person name="Ota Y."/>
            <person name="Hattori T."/>
            <person name="Sahashi N."/>
            <person name="Liou R.F."/>
            <person name="Kikuchi T."/>
            <person name="Tsai I.J."/>
        </authorList>
    </citation>
    <scope>NUCLEOTIDE SEQUENCE [LARGE SCALE GENOMIC DNA]</scope>
    <source>
        <strain evidence="2 3">FFPRI411160</strain>
    </source>
</reference>
<accession>A0A286UPV3</accession>
<protein>
    <submittedName>
        <fullName evidence="2">Uncharacterized protein</fullName>
    </submittedName>
</protein>
<comment type="caution">
    <text evidence="2">The sequence shown here is derived from an EMBL/GenBank/DDBJ whole genome shotgun (WGS) entry which is preliminary data.</text>
</comment>
<name>A0A286UPV3_9AGAM</name>
<feature type="compositionally biased region" description="Polar residues" evidence="1">
    <location>
        <begin position="1"/>
        <end position="20"/>
    </location>
</feature>
<evidence type="ECO:0000313" key="3">
    <source>
        <dbReference type="Proteomes" id="UP000217199"/>
    </source>
</evidence>
<proteinExistence type="predicted"/>
<feature type="region of interest" description="Disordered" evidence="1">
    <location>
        <begin position="1"/>
        <end position="90"/>
    </location>
</feature>
<dbReference type="EMBL" id="NBII01000002">
    <property type="protein sequence ID" value="PAV21633.1"/>
    <property type="molecule type" value="Genomic_DNA"/>
</dbReference>
<dbReference type="AlphaFoldDB" id="A0A286UPV3"/>
<organism evidence="2 3">
    <name type="scientific">Pyrrhoderma noxium</name>
    <dbReference type="NCBI Taxonomy" id="2282107"/>
    <lineage>
        <taxon>Eukaryota</taxon>
        <taxon>Fungi</taxon>
        <taxon>Dikarya</taxon>
        <taxon>Basidiomycota</taxon>
        <taxon>Agaricomycotina</taxon>
        <taxon>Agaricomycetes</taxon>
        <taxon>Hymenochaetales</taxon>
        <taxon>Hymenochaetaceae</taxon>
        <taxon>Pyrrhoderma</taxon>
    </lineage>
</organism>
<dbReference type="InParanoid" id="A0A286UPV3"/>
<evidence type="ECO:0000256" key="1">
    <source>
        <dbReference type="SAM" id="MobiDB-lite"/>
    </source>
</evidence>
<feature type="compositionally biased region" description="Basic and acidic residues" evidence="1">
    <location>
        <begin position="73"/>
        <end position="89"/>
    </location>
</feature>
<feature type="compositionally biased region" description="Low complexity" evidence="1">
    <location>
        <begin position="21"/>
        <end position="49"/>
    </location>
</feature>
<dbReference type="Proteomes" id="UP000217199">
    <property type="component" value="Unassembled WGS sequence"/>
</dbReference>
<keyword evidence="3" id="KW-1185">Reference proteome</keyword>